<dbReference type="AlphaFoldDB" id="A0AAD6YAF6"/>
<name>A0AAD6YAF6_9AGAR</name>
<dbReference type="PANTHER" id="PTHR47691">
    <property type="entry name" value="REGULATOR-RELATED"/>
    <property type="match status" value="1"/>
</dbReference>
<dbReference type="Pfam" id="PF13181">
    <property type="entry name" value="TPR_8"/>
    <property type="match status" value="1"/>
</dbReference>
<protein>
    <recommendedName>
        <fullName evidence="3">Tetratricopeptide repeat protein</fullName>
    </recommendedName>
</protein>
<evidence type="ECO:0008006" key="3">
    <source>
        <dbReference type="Google" id="ProtNLM"/>
    </source>
</evidence>
<dbReference type="PANTHER" id="PTHR47691:SF3">
    <property type="entry name" value="HTH-TYPE TRANSCRIPTIONAL REGULATOR RV0890C-RELATED"/>
    <property type="match status" value="1"/>
</dbReference>
<reference evidence="1" key="1">
    <citation type="submission" date="2023-03" db="EMBL/GenBank/DDBJ databases">
        <title>Massive genome expansion in bonnet fungi (Mycena s.s.) driven by repeated elements and novel gene families across ecological guilds.</title>
        <authorList>
            <consortium name="Lawrence Berkeley National Laboratory"/>
            <person name="Harder C.B."/>
            <person name="Miyauchi S."/>
            <person name="Viragh M."/>
            <person name="Kuo A."/>
            <person name="Thoen E."/>
            <person name="Andreopoulos B."/>
            <person name="Lu D."/>
            <person name="Skrede I."/>
            <person name="Drula E."/>
            <person name="Henrissat B."/>
            <person name="Morin E."/>
            <person name="Kohler A."/>
            <person name="Barry K."/>
            <person name="LaButti K."/>
            <person name="Morin E."/>
            <person name="Salamov A."/>
            <person name="Lipzen A."/>
            <person name="Mereny Z."/>
            <person name="Hegedus B."/>
            <person name="Baldrian P."/>
            <person name="Stursova M."/>
            <person name="Weitz H."/>
            <person name="Taylor A."/>
            <person name="Grigoriev I.V."/>
            <person name="Nagy L.G."/>
            <person name="Martin F."/>
            <person name="Kauserud H."/>
        </authorList>
    </citation>
    <scope>NUCLEOTIDE SEQUENCE</scope>
    <source>
        <strain evidence="1">9144</strain>
    </source>
</reference>
<dbReference type="Proteomes" id="UP001219525">
    <property type="component" value="Unassembled WGS sequence"/>
</dbReference>
<gene>
    <name evidence="1" type="ORF">GGX14DRAFT_468258</name>
</gene>
<dbReference type="InterPro" id="IPR011990">
    <property type="entry name" value="TPR-like_helical_dom_sf"/>
</dbReference>
<dbReference type="SMART" id="SM00028">
    <property type="entry name" value="TPR"/>
    <property type="match status" value="2"/>
</dbReference>
<organism evidence="1 2">
    <name type="scientific">Mycena pura</name>
    <dbReference type="NCBI Taxonomy" id="153505"/>
    <lineage>
        <taxon>Eukaryota</taxon>
        <taxon>Fungi</taxon>
        <taxon>Dikarya</taxon>
        <taxon>Basidiomycota</taxon>
        <taxon>Agaricomycotina</taxon>
        <taxon>Agaricomycetes</taxon>
        <taxon>Agaricomycetidae</taxon>
        <taxon>Agaricales</taxon>
        <taxon>Marasmiineae</taxon>
        <taxon>Mycenaceae</taxon>
        <taxon>Mycena</taxon>
    </lineage>
</organism>
<comment type="caution">
    <text evidence="1">The sequence shown here is derived from an EMBL/GenBank/DDBJ whole genome shotgun (WGS) entry which is preliminary data.</text>
</comment>
<dbReference type="SUPFAM" id="SSF48452">
    <property type="entry name" value="TPR-like"/>
    <property type="match status" value="2"/>
</dbReference>
<proteinExistence type="predicted"/>
<evidence type="ECO:0000313" key="1">
    <source>
        <dbReference type="EMBL" id="KAJ7199198.1"/>
    </source>
</evidence>
<dbReference type="InterPro" id="IPR019734">
    <property type="entry name" value="TPR_rpt"/>
</dbReference>
<dbReference type="EMBL" id="JARJCW010000069">
    <property type="protein sequence ID" value="KAJ7199198.1"/>
    <property type="molecule type" value="Genomic_DNA"/>
</dbReference>
<evidence type="ECO:0000313" key="2">
    <source>
        <dbReference type="Proteomes" id="UP001219525"/>
    </source>
</evidence>
<accession>A0AAD6YAF6</accession>
<sequence>MYRYGANTLMDCIPNVLLESPDPLLETLFITERFGSWRHIAIANPDTLLQRGLDHLKGLNDKSLEARFYHAVAGYYLYQMNDVKKAVEYYETALSSSRSIGDINRQCTTLLQMAFLKMQTGNYMEARAYSEEIQHLAKLSGNLFLEARALQTRSTAVTALGKYKEGLDLLCAAKELLRLCGLSQGSTFQGFMHNEATCHQAKTEYAEALGIHQEMARKLSPAQDPQLHAYALLNIAQIEVTIGTPECEVRQKLAKVAMVFGAINYPIGIVCCDTVEAGLELRSGNFVEARKLFQKCLNRTWGQYSEVVTYCLESWSSTGAVVLLAHALKTSDRPAIHKALRYIGDIFLKQGDEETCRSLVTAALIGFTEMDIHQSRAECMLRLGNILTRKGDVEQAVHLWRKAQPLFSRSLQVEQVAYIDALIASAERLEQICVPAGGVHAVQIPVAE</sequence>
<keyword evidence="2" id="KW-1185">Reference proteome</keyword>
<dbReference type="Gene3D" id="1.25.40.10">
    <property type="entry name" value="Tetratricopeptide repeat domain"/>
    <property type="match status" value="2"/>
</dbReference>